<dbReference type="Proteomes" id="UP000711488">
    <property type="component" value="Unassembled WGS sequence"/>
</dbReference>
<reference evidence="1" key="2">
    <citation type="journal article" date="2018" name="Environ. Sci. Technol.">
        <title>The Toxicogenome of Hyalella azteca: A Model for Sediment Ecotoxicology and Evolutionary Toxicology.</title>
        <authorList>
            <person name="Poynton H.C."/>
            <person name="Hasenbein S."/>
            <person name="Benoit J.B."/>
            <person name="Sepulveda M.S."/>
            <person name="Poelchau M.F."/>
            <person name="Hughes D.S.T."/>
            <person name="Murali S.C."/>
            <person name="Chen S."/>
            <person name="Glastad K.M."/>
            <person name="Goodisman M.A.D."/>
            <person name="Werren J.H."/>
            <person name="Vineis J.H."/>
            <person name="Bowen J.L."/>
            <person name="Friedrich M."/>
            <person name="Jones J."/>
            <person name="Robertson H.M."/>
            <person name="Feyereisen R."/>
            <person name="Mechler-Hickson A."/>
            <person name="Mathers N."/>
            <person name="Lee C.E."/>
            <person name="Colbourne J.K."/>
            <person name="Biales A."/>
            <person name="Johnston J.S."/>
            <person name="Wellborn G.A."/>
            <person name="Rosendale A.J."/>
            <person name="Cridge A.G."/>
            <person name="Munoz-Torres M.C."/>
            <person name="Bain P.A."/>
            <person name="Manny A.R."/>
            <person name="Major K.M."/>
            <person name="Lambert F.N."/>
            <person name="Vulpe C.D."/>
            <person name="Tuck P."/>
            <person name="Blalock B.J."/>
            <person name="Lin Y.Y."/>
            <person name="Smith M.E."/>
            <person name="Ochoa-Acuna H."/>
            <person name="Chen M.M."/>
            <person name="Childers C.P."/>
            <person name="Qu J."/>
            <person name="Dugan S."/>
            <person name="Lee S.L."/>
            <person name="Chao H."/>
            <person name="Dinh H."/>
            <person name="Han Y."/>
            <person name="Doddapaneni H."/>
            <person name="Worley K.C."/>
            <person name="Muzny D.M."/>
            <person name="Gibbs R.A."/>
            <person name="Richards S."/>
        </authorList>
    </citation>
    <scope>NUCLEOTIDE SEQUENCE</scope>
    <source>
        <strain evidence="1">HAZT.00-mixed</strain>
        <tissue evidence="1">Whole organism</tissue>
    </source>
</reference>
<reference evidence="1" key="3">
    <citation type="submission" date="2019-06" db="EMBL/GenBank/DDBJ databases">
        <authorList>
            <person name="Poynton C."/>
            <person name="Hasenbein S."/>
            <person name="Benoit J.B."/>
            <person name="Sepulveda M.S."/>
            <person name="Poelchau M.F."/>
            <person name="Murali S.C."/>
            <person name="Chen S."/>
            <person name="Glastad K.M."/>
            <person name="Werren J.H."/>
            <person name="Vineis J.H."/>
            <person name="Bowen J.L."/>
            <person name="Friedrich M."/>
            <person name="Jones J."/>
            <person name="Robertson H.M."/>
            <person name="Feyereisen R."/>
            <person name="Mechler-Hickson A."/>
            <person name="Mathers N."/>
            <person name="Lee C.E."/>
            <person name="Colbourne J.K."/>
            <person name="Biales A."/>
            <person name="Johnston J.S."/>
            <person name="Wellborn G.A."/>
            <person name="Rosendale A.J."/>
            <person name="Cridge A.G."/>
            <person name="Munoz-Torres M.C."/>
            <person name="Bain P.A."/>
            <person name="Manny A.R."/>
            <person name="Major K.M."/>
            <person name="Lambert F.N."/>
            <person name="Vulpe C.D."/>
            <person name="Tuck P."/>
            <person name="Blalock B.J."/>
            <person name="Lin Y.-Y."/>
            <person name="Smith M.E."/>
            <person name="Ochoa-Acuna H."/>
            <person name="Chen M.-J.M."/>
            <person name="Childers C.P."/>
            <person name="Qu J."/>
            <person name="Dugan S."/>
            <person name="Lee S.L."/>
            <person name="Chao H."/>
            <person name="Dinh H."/>
            <person name="Han Y."/>
            <person name="Doddapaneni H."/>
            <person name="Worley K.C."/>
            <person name="Muzny D.M."/>
            <person name="Gibbs R.A."/>
            <person name="Richards S."/>
        </authorList>
    </citation>
    <scope>NUCLEOTIDE SEQUENCE</scope>
    <source>
        <strain evidence="1">HAZT.00-mixed</strain>
        <tissue evidence="1">Whole organism</tissue>
    </source>
</reference>
<proteinExistence type="predicted"/>
<keyword evidence="1" id="KW-0675">Receptor</keyword>
<dbReference type="AlphaFoldDB" id="A0A6A0HA17"/>
<dbReference type="EMBL" id="JQDR03003313">
    <property type="protein sequence ID" value="KAA0202610.1"/>
    <property type="molecule type" value="Genomic_DNA"/>
</dbReference>
<sequence length="111" mass="12329">LPSHYKNKMLLQASITDPKSSRARLWTKRSGIQADPDGVVELVLREKLAVVAQDVLLKGHMAADFSKLGVCRLALVPTDTQPYYMAYGYPKNSPLQDAMDQMLLRVIQSGV</sequence>
<feature type="non-terminal residue" evidence="1">
    <location>
        <position position="111"/>
    </location>
</feature>
<dbReference type="SUPFAM" id="SSF53850">
    <property type="entry name" value="Periplasmic binding protein-like II"/>
    <property type="match status" value="1"/>
</dbReference>
<evidence type="ECO:0000313" key="1">
    <source>
        <dbReference type="EMBL" id="KAA0202610.1"/>
    </source>
</evidence>
<name>A0A6A0HA17_HYAAZ</name>
<reference evidence="1" key="1">
    <citation type="submission" date="2014-08" db="EMBL/GenBank/DDBJ databases">
        <authorList>
            <person name="Murali S."/>
            <person name="Richards S."/>
            <person name="Bandaranaike D."/>
            <person name="Bellair M."/>
            <person name="Blankenburg K."/>
            <person name="Chao H."/>
            <person name="Dinh H."/>
            <person name="Doddapaneni H."/>
            <person name="Dugan-Rocha S."/>
            <person name="Elkadiri S."/>
            <person name="Gnanaolivu R."/>
            <person name="Hughes D."/>
            <person name="Lee S."/>
            <person name="Li M."/>
            <person name="Ming W."/>
            <person name="Munidasa M."/>
            <person name="Muniz J."/>
            <person name="Nguyen L."/>
            <person name="Osuji N."/>
            <person name="Pu L.-L."/>
            <person name="Puazo M."/>
            <person name="Skinner E."/>
            <person name="Qu C."/>
            <person name="Quiroz J."/>
            <person name="Raj R."/>
            <person name="Weissenberger G."/>
            <person name="Xin Y."/>
            <person name="Zou X."/>
            <person name="Han Y."/>
            <person name="Worley K."/>
            <person name="Muzny D."/>
            <person name="Gibbs R."/>
        </authorList>
    </citation>
    <scope>NUCLEOTIDE SEQUENCE</scope>
    <source>
        <strain evidence="1">HAZT.00-mixed</strain>
        <tissue evidence="1">Whole organism</tissue>
    </source>
</reference>
<comment type="caution">
    <text evidence="1">The sequence shown here is derived from an EMBL/GenBank/DDBJ whole genome shotgun (WGS) entry which is preliminary data.</text>
</comment>
<dbReference type="OrthoDB" id="6363779at2759"/>
<organism evidence="1">
    <name type="scientific">Hyalella azteca</name>
    <name type="common">Amphipod</name>
    <dbReference type="NCBI Taxonomy" id="294128"/>
    <lineage>
        <taxon>Eukaryota</taxon>
        <taxon>Metazoa</taxon>
        <taxon>Ecdysozoa</taxon>
        <taxon>Arthropoda</taxon>
        <taxon>Crustacea</taxon>
        <taxon>Multicrustacea</taxon>
        <taxon>Malacostraca</taxon>
        <taxon>Eumalacostraca</taxon>
        <taxon>Peracarida</taxon>
        <taxon>Amphipoda</taxon>
        <taxon>Senticaudata</taxon>
        <taxon>Talitrida</taxon>
        <taxon>Talitroidea</taxon>
        <taxon>Hyalellidae</taxon>
        <taxon>Hyalella</taxon>
    </lineage>
</organism>
<accession>A0A6A0HA17</accession>
<protein>
    <submittedName>
        <fullName evidence="1">Ionotropic receptor 172</fullName>
    </submittedName>
</protein>
<gene>
    <name evidence="1" type="ORF">HAZT_HAZT003055</name>
</gene>
<feature type="non-terminal residue" evidence="1">
    <location>
        <position position="1"/>
    </location>
</feature>